<dbReference type="PANTHER" id="PTHR42760">
    <property type="entry name" value="SHORT-CHAIN DEHYDROGENASES/REDUCTASES FAMILY MEMBER"/>
    <property type="match status" value="1"/>
</dbReference>
<accession>A0AAV9PQJ6</accession>
<dbReference type="CDD" id="cd05233">
    <property type="entry name" value="SDR_c"/>
    <property type="match status" value="1"/>
</dbReference>
<dbReference type="InterPro" id="IPR002347">
    <property type="entry name" value="SDR_fam"/>
</dbReference>
<name>A0AAV9PQJ6_9PEZI</name>
<comment type="similarity">
    <text evidence="1 3">Belongs to the short-chain dehydrogenases/reductases (SDR) family.</text>
</comment>
<dbReference type="Proteomes" id="UP001345827">
    <property type="component" value="Unassembled WGS sequence"/>
</dbReference>
<evidence type="ECO:0000256" key="1">
    <source>
        <dbReference type="ARBA" id="ARBA00006484"/>
    </source>
</evidence>
<evidence type="ECO:0000256" key="2">
    <source>
        <dbReference type="ARBA" id="ARBA00023002"/>
    </source>
</evidence>
<evidence type="ECO:0000313" key="4">
    <source>
        <dbReference type="EMBL" id="KAK5527825.1"/>
    </source>
</evidence>
<dbReference type="InterPro" id="IPR036291">
    <property type="entry name" value="NAD(P)-bd_dom_sf"/>
</dbReference>
<protein>
    <submittedName>
        <fullName evidence="4">Uncharacterized protein</fullName>
    </submittedName>
</protein>
<proteinExistence type="inferred from homology"/>
<evidence type="ECO:0000313" key="5">
    <source>
        <dbReference type="Proteomes" id="UP001345827"/>
    </source>
</evidence>
<keyword evidence="2" id="KW-0560">Oxidoreductase</keyword>
<gene>
    <name evidence="4" type="ORF">LTR25_010868</name>
</gene>
<reference evidence="4 5" key="1">
    <citation type="submission" date="2023-06" db="EMBL/GenBank/DDBJ databases">
        <title>Black Yeasts Isolated from many extreme environments.</title>
        <authorList>
            <person name="Coleine C."/>
            <person name="Stajich J.E."/>
            <person name="Selbmann L."/>
        </authorList>
    </citation>
    <scope>NUCLEOTIDE SEQUENCE [LARGE SCALE GENOMIC DNA]</scope>
    <source>
        <strain evidence="4 5">CCFEE 5887</strain>
    </source>
</reference>
<organism evidence="4 5">
    <name type="scientific">Vermiconidia calcicola</name>
    <dbReference type="NCBI Taxonomy" id="1690605"/>
    <lineage>
        <taxon>Eukaryota</taxon>
        <taxon>Fungi</taxon>
        <taxon>Dikarya</taxon>
        <taxon>Ascomycota</taxon>
        <taxon>Pezizomycotina</taxon>
        <taxon>Dothideomycetes</taxon>
        <taxon>Dothideomycetidae</taxon>
        <taxon>Mycosphaerellales</taxon>
        <taxon>Extremaceae</taxon>
        <taxon>Vermiconidia</taxon>
    </lineage>
</organism>
<dbReference type="SUPFAM" id="SSF51735">
    <property type="entry name" value="NAD(P)-binding Rossmann-fold domains"/>
    <property type="match status" value="1"/>
</dbReference>
<dbReference type="Gene3D" id="3.40.50.720">
    <property type="entry name" value="NAD(P)-binding Rossmann-like Domain"/>
    <property type="match status" value="1"/>
</dbReference>
<dbReference type="AlphaFoldDB" id="A0AAV9PQJ6"/>
<evidence type="ECO:0000256" key="3">
    <source>
        <dbReference type="RuleBase" id="RU000363"/>
    </source>
</evidence>
<dbReference type="Pfam" id="PF00106">
    <property type="entry name" value="adh_short"/>
    <property type="match status" value="1"/>
</dbReference>
<comment type="caution">
    <text evidence="4">The sequence shown here is derived from an EMBL/GenBank/DDBJ whole genome shotgun (WGS) entry which is preliminary data.</text>
</comment>
<dbReference type="PRINTS" id="PR00080">
    <property type="entry name" value="SDRFAMILY"/>
</dbReference>
<keyword evidence="5" id="KW-1185">Reference proteome</keyword>
<dbReference type="PANTHER" id="PTHR42760:SF37">
    <property type="entry name" value="CLAVALDEHYDE DEHYDROGENASE"/>
    <property type="match status" value="1"/>
</dbReference>
<dbReference type="PRINTS" id="PR00081">
    <property type="entry name" value="GDHRDH"/>
</dbReference>
<sequence length="291" mass="31863">MEYPLHAGYNFLQTIRNDIYPSIDPTKSDLSQPGSGRGIGRSVALRYAESGVSCIVLCARSASDLDEVEQSIKKINPHVRVSKHAVDVTSESSVVSMAETVRQKEGRLDVLINNAGMTNKWAPIADSDTEMWFKTWDLHIKGTYLMLRAFLPLLVETAKIHSVTGTVDVINTTTIAAHFAMPGGSAYHASKFALIRLSEFVVSEYEAQGVNCLSLHPGGVPTGIAKDLGPLVEAAMVDTPDLCAGFAVWLTKGQRAWLNGRYVSATWDVDELLAKKEEIVKDDKLKLRMVV</sequence>
<dbReference type="EMBL" id="JAXLQG010000032">
    <property type="protein sequence ID" value="KAK5527825.1"/>
    <property type="molecule type" value="Genomic_DNA"/>
</dbReference>
<dbReference type="GO" id="GO:0016616">
    <property type="term" value="F:oxidoreductase activity, acting on the CH-OH group of donors, NAD or NADP as acceptor"/>
    <property type="evidence" value="ECO:0007669"/>
    <property type="project" value="TreeGrafter"/>
</dbReference>